<feature type="repeat" description="WD" evidence="3">
    <location>
        <begin position="441"/>
        <end position="463"/>
    </location>
</feature>
<gene>
    <name evidence="5" type="ordered locus">Snas_3598</name>
</gene>
<dbReference type="EMBL" id="CP001778">
    <property type="protein sequence ID" value="ADD43258.1"/>
    <property type="molecule type" value="Genomic_DNA"/>
</dbReference>
<dbReference type="KEGG" id="sna:Snas_3598"/>
<evidence type="ECO:0000256" key="3">
    <source>
        <dbReference type="PROSITE-ProRule" id="PRU00221"/>
    </source>
</evidence>
<reference evidence="5 6" key="1">
    <citation type="journal article" date="2009" name="Stand. Genomic Sci.">
        <title>Complete genome sequence of Stackebrandtia nassauensis type strain (LLR-40K-21).</title>
        <authorList>
            <person name="Munk C."/>
            <person name="Lapidus A."/>
            <person name="Copeland A."/>
            <person name="Jando M."/>
            <person name="Mayilraj S."/>
            <person name="Glavina Del Rio T."/>
            <person name="Nolan M."/>
            <person name="Chen F."/>
            <person name="Lucas S."/>
            <person name="Tice H."/>
            <person name="Cheng J.F."/>
            <person name="Han C."/>
            <person name="Detter J.C."/>
            <person name="Bruce D."/>
            <person name="Goodwin L."/>
            <person name="Chain P."/>
            <person name="Pitluck S."/>
            <person name="Goker M."/>
            <person name="Ovchinikova G."/>
            <person name="Pati A."/>
            <person name="Ivanova N."/>
            <person name="Mavromatis K."/>
            <person name="Chen A."/>
            <person name="Palaniappan K."/>
            <person name="Land M."/>
            <person name="Hauser L."/>
            <person name="Chang Y.J."/>
            <person name="Jeffries C.D."/>
            <person name="Bristow J."/>
            <person name="Eisen J.A."/>
            <person name="Markowitz V."/>
            <person name="Hugenholtz P."/>
            <person name="Kyrpides N.C."/>
            <person name="Klenk H.P."/>
        </authorList>
    </citation>
    <scope>NUCLEOTIDE SEQUENCE [LARGE SCALE GENOMIC DNA]</scope>
    <source>
        <strain evidence="6">DSM 44728 / CIP 108903 / NRRL B-16338 / NBRC 102104 / LLR-40K-21</strain>
    </source>
</reference>
<evidence type="ECO:0000313" key="6">
    <source>
        <dbReference type="Proteomes" id="UP000000844"/>
    </source>
</evidence>
<dbReference type="InterPro" id="IPR015943">
    <property type="entry name" value="WD40/YVTN_repeat-like_dom_sf"/>
</dbReference>
<dbReference type="Gene3D" id="2.130.10.10">
    <property type="entry name" value="YVTN repeat-like/Quinoprotein amine dehydrogenase"/>
    <property type="match status" value="4"/>
</dbReference>
<protein>
    <submittedName>
        <fullName evidence="5">WD-40 repeat protein</fullName>
    </submittedName>
</protein>
<dbReference type="RefSeq" id="WP_013018829.1">
    <property type="nucleotide sequence ID" value="NC_013947.1"/>
</dbReference>
<evidence type="ECO:0000256" key="1">
    <source>
        <dbReference type="ARBA" id="ARBA00022574"/>
    </source>
</evidence>
<dbReference type="InterPro" id="IPR036322">
    <property type="entry name" value="WD40_repeat_dom_sf"/>
</dbReference>
<dbReference type="PANTHER" id="PTHR19857">
    <property type="entry name" value="MITOCHONDRIAL DIVISION PROTEIN 1-RELATED"/>
    <property type="match status" value="1"/>
</dbReference>
<dbReference type="PROSITE" id="PS50082">
    <property type="entry name" value="WD_REPEATS_2"/>
    <property type="match status" value="2"/>
</dbReference>
<feature type="repeat" description="WD" evidence="3">
    <location>
        <begin position="714"/>
        <end position="732"/>
    </location>
</feature>
<evidence type="ECO:0000256" key="2">
    <source>
        <dbReference type="ARBA" id="ARBA00022737"/>
    </source>
</evidence>
<dbReference type="PROSITE" id="PS00678">
    <property type="entry name" value="WD_REPEATS_1"/>
    <property type="match status" value="1"/>
</dbReference>
<feature type="region of interest" description="Disordered" evidence="4">
    <location>
        <begin position="366"/>
        <end position="385"/>
    </location>
</feature>
<dbReference type="eggNOG" id="COG2319">
    <property type="taxonomic scope" value="Bacteria"/>
</dbReference>
<dbReference type="PANTHER" id="PTHR19857:SF8">
    <property type="entry name" value="ANGIO-ASSOCIATED MIGRATORY CELL PROTEIN"/>
    <property type="match status" value="1"/>
</dbReference>
<dbReference type="SUPFAM" id="SSF50978">
    <property type="entry name" value="WD40 repeat-like"/>
    <property type="match status" value="2"/>
</dbReference>
<evidence type="ECO:0000313" key="5">
    <source>
        <dbReference type="EMBL" id="ADD43258.1"/>
    </source>
</evidence>
<dbReference type="STRING" id="446470.Snas_3598"/>
<organism evidence="5 6">
    <name type="scientific">Stackebrandtia nassauensis (strain DSM 44728 / CIP 108903 / NRRL B-16338 / NBRC 102104 / LLR-40K-21)</name>
    <dbReference type="NCBI Taxonomy" id="446470"/>
    <lineage>
        <taxon>Bacteria</taxon>
        <taxon>Bacillati</taxon>
        <taxon>Actinomycetota</taxon>
        <taxon>Actinomycetes</taxon>
        <taxon>Glycomycetales</taxon>
        <taxon>Glycomycetaceae</taxon>
        <taxon>Stackebrandtia</taxon>
    </lineage>
</organism>
<dbReference type="InterPro" id="IPR019775">
    <property type="entry name" value="WD40_repeat_CS"/>
</dbReference>
<proteinExistence type="predicted"/>
<name>D3PWN6_STANL</name>
<sequence>MTKFDDVRAIARAFVEYADSTWACDPEPYLCRHAAEFTAEASILAELLPQQDFLKNADPHRLVPLLRQELGGPAARLAISYLLHAGYHRNTPNPDQRALRIYIDQIRAGIAHPTVDLRAEDWTPRWAIGAHFSPALFETLTGYFRKVTALACTTVNGDSVAIIGSIDGTVRACSLTTGQQYRPDPTDCPEVVTALACTTINGDPVAIIGGTAGTLRIWNLITGIEHRRSLFGIRAVRALTCTTINGDPTAILVSDDETVWRCSLTNRFRNDLVRLTISKPITALTCATVEEQPVVITGSKSGNVRLHNLNANNEWRVTLPKRNCEVRALDFTTVNGDPLIVIGDYDGSLRILNLATREQTWLNVSEATEDPNSYPRARRKEVVSATSSEEDGSSIAVTIDFKGTLRIWDLVAGTHYCPDLDRNTALWSPALCATVDGRSVIIVGSRDGKVRVWDSAIEQQTESKPISVEKVTAIACTVANSNPVAVTLNNRATVQVLDLATAERLRLDIRGHSGHLTAVACTTVDGQPIAVIGANDGTVQAWNLTTRQSHCEPLTESNDLILAVACTTIGGQPVAVIGGNDGTVCVWNLGTGQQRRMVVSEEAGQITAVACTDINGELVVVIGCANGSLWVGNLATGQQYRPDFAKGVLPIRTLACTTVNSHAVVVLSGNEDSVQCWDLTTRRHLGPNQSSRVLPVRTLACATVDNHPIAAICSNDGTVRVWDLQRHKQLTQPIRILDPVDCLAIAPDLSLVIAYNTEVMAFNPPQRWDWKEDT</sequence>
<keyword evidence="2" id="KW-0677">Repeat</keyword>
<dbReference type="SUPFAM" id="SSF50960">
    <property type="entry name" value="TolB, C-terminal domain"/>
    <property type="match status" value="1"/>
</dbReference>
<evidence type="ECO:0000256" key="4">
    <source>
        <dbReference type="SAM" id="MobiDB-lite"/>
    </source>
</evidence>
<dbReference type="Proteomes" id="UP000000844">
    <property type="component" value="Chromosome"/>
</dbReference>
<dbReference type="Pfam" id="PF00400">
    <property type="entry name" value="WD40"/>
    <property type="match status" value="2"/>
</dbReference>
<dbReference type="HOGENOM" id="CLU_364808_0_0_11"/>
<keyword evidence="6" id="KW-1185">Reference proteome</keyword>
<dbReference type="AlphaFoldDB" id="D3PWN6"/>
<dbReference type="InterPro" id="IPR051179">
    <property type="entry name" value="WD_repeat_multifunction"/>
</dbReference>
<dbReference type="SMART" id="SM00320">
    <property type="entry name" value="WD40"/>
    <property type="match status" value="9"/>
</dbReference>
<keyword evidence="1 3" id="KW-0853">WD repeat</keyword>
<dbReference type="OrthoDB" id="218695at2"/>
<dbReference type="InterPro" id="IPR001680">
    <property type="entry name" value="WD40_rpt"/>
</dbReference>
<accession>D3PWN6</accession>